<dbReference type="InterPro" id="IPR000182">
    <property type="entry name" value="GNAT_dom"/>
</dbReference>
<reference evidence="2 3" key="1">
    <citation type="submission" date="2024-03" db="EMBL/GenBank/DDBJ databases">
        <title>Human intestinal bacterial collection.</title>
        <authorList>
            <person name="Pauvert C."/>
            <person name="Hitch T.C.A."/>
            <person name="Clavel T."/>
        </authorList>
    </citation>
    <scope>NUCLEOTIDE SEQUENCE [LARGE SCALE GENOMIC DNA]</scope>
    <source>
        <strain evidence="2 3">CLA-JM-H44</strain>
    </source>
</reference>
<dbReference type="Proteomes" id="UP001489509">
    <property type="component" value="Unassembled WGS sequence"/>
</dbReference>
<dbReference type="SUPFAM" id="SSF55729">
    <property type="entry name" value="Acyl-CoA N-acyltransferases (Nat)"/>
    <property type="match status" value="1"/>
</dbReference>
<dbReference type="InterPro" id="IPR016181">
    <property type="entry name" value="Acyl_CoA_acyltransferase"/>
</dbReference>
<name>A0ABV1DZY6_9FIRM</name>
<dbReference type="CDD" id="cd04301">
    <property type="entry name" value="NAT_SF"/>
    <property type="match status" value="1"/>
</dbReference>
<dbReference type="EMBL" id="JBBMFD010000003">
    <property type="protein sequence ID" value="MEQ2439841.1"/>
    <property type="molecule type" value="Genomic_DNA"/>
</dbReference>
<evidence type="ECO:0000259" key="1">
    <source>
        <dbReference type="PROSITE" id="PS51186"/>
    </source>
</evidence>
<gene>
    <name evidence="2" type="ORF">WMO26_03260</name>
</gene>
<evidence type="ECO:0000313" key="3">
    <source>
        <dbReference type="Proteomes" id="UP001489509"/>
    </source>
</evidence>
<dbReference type="Gene3D" id="3.40.630.30">
    <property type="match status" value="1"/>
</dbReference>
<evidence type="ECO:0000313" key="2">
    <source>
        <dbReference type="EMBL" id="MEQ2439841.1"/>
    </source>
</evidence>
<dbReference type="PROSITE" id="PS51186">
    <property type="entry name" value="GNAT"/>
    <property type="match status" value="1"/>
</dbReference>
<accession>A0ABV1DZY6</accession>
<protein>
    <submittedName>
        <fullName evidence="2">GNAT family N-acetyltransferase</fullName>
    </submittedName>
</protein>
<sequence>MELRIIDTADFNPIFERITKDFPRNERPGRGTFRRRLYAGKWECVGLFEEKTLMAYAVLSVNLPSAYSFLLYLAVDAAGRGKGTGTQMLQQLKERYGDTKGLIIEVEDPAAAKTEEDREIRERRIRFYERAGYQRLPVKYWLVGQPMHLMYCGEQPPENIQKVVWEAYSVPEKAPLRRRFFCVKE</sequence>
<dbReference type="Pfam" id="PF13508">
    <property type="entry name" value="Acetyltransf_7"/>
    <property type="match status" value="1"/>
</dbReference>
<keyword evidence="3" id="KW-1185">Reference proteome</keyword>
<proteinExistence type="predicted"/>
<organism evidence="2 3">
    <name type="scientific">Solibaculum intestinale</name>
    <dbReference type="NCBI Taxonomy" id="3133165"/>
    <lineage>
        <taxon>Bacteria</taxon>
        <taxon>Bacillati</taxon>
        <taxon>Bacillota</taxon>
        <taxon>Clostridia</taxon>
        <taxon>Eubacteriales</taxon>
        <taxon>Oscillospiraceae</taxon>
        <taxon>Solibaculum</taxon>
    </lineage>
</organism>
<comment type="caution">
    <text evidence="2">The sequence shown here is derived from an EMBL/GenBank/DDBJ whole genome shotgun (WGS) entry which is preliminary data.</text>
</comment>
<dbReference type="RefSeq" id="WP_349218107.1">
    <property type="nucleotide sequence ID" value="NZ_JBBMFD010000003.1"/>
</dbReference>
<feature type="domain" description="N-acetyltransferase" evidence="1">
    <location>
        <begin position="1"/>
        <end position="152"/>
    </location>
</feature>